<name>A0ABW1R9Y0_9LACO</name>
<dbReference type="SUPFAM" id="SSF53448">
    <property type="entry name" value="Nucleotide-diphospho-sugar transferases"/>
    <property type="match status" value="1"/>
</dbReference>
<dbReference type="PANTHER" id="PTHR22916">
    <property type="entry name" value="GLYCOSYLTRANSFERASE"/>
    <property type="match status" value="1"/>
</dbReference>
<dbReference type="InterPro" id="IPR001173">
    <property type="entry name" value="Glyco_trans_2-like"/>
</dbReference>
<sequence length="327" mass="38483">MKNYVSIIIPTYNAEKYIGICISSILDQSYPYLEVIIIDDGSTDHTQEIVNSFDDQRIKFFIQNNQGVSAARNKGLQFATGEYVTFIDSDDFVARIHIEKLVESIVNCNCELVICGYTTKQEGLSEQTNSFIMNESEIIESMFSFDGVKGFTWTRLFKRDIIKKYNISFNENISMLEDVIFNLEYLQYINHTYFTGITTYYYRIHEVSAISKRTYGNDFKDKWLNELKAYKIIDDLIRELYPKSFTVFMESYVWELNIIRMLLREAPNKVSYLQTYEKLCKLTKAHKNSIFNSKRYGVMRKIKFFISMYIPVIIDVRVRISSLKHRG</sequence>
<dbReference type="RefSeq" id="WP_125551341.1">
    <property type="nucleotide sequence ID" value="NZ_JBHSSL010000018.1"/>
</dbReference>
<evidence type="ECO:0000256" key="1">
    <source>
        <dbReference type="ARBA" id="ARBA00022676"/>
    </source>
</evidence>
<accession>A0ABW1R9Y0</accession>
<dbReference type="PANTHER" id="PTHR22916:SF51">
    <property type="entry name" value="GLYCOSYLTRANSFERASE EPSH-RELATED"/>
    <property type="match status" value="1"/>
</dbReference>
<dbReference type="Pfam" id="PF00535">
    <property type="entry name" value="Glycos_transf_2"/>
    <property type="match status" value="1"/>
</dbReference>
<evidence type="ECO:0000313" key="4">
    <source>
        <dbReference type="EMBL" id="MFC6169392.1"/>
    </source>
</evidence>
<evidence type="ECO:0000259" key="3">
    <source>
        <dbReference type="Pfam" id="PF00535"/>
    </source>
</evidence>
<organism evidence="4 5">
    <name type="scientific">Loigolactobacillus jiayinensis</name>
    <dbReference type="NCBI Taxonomy" id="2486016"/>
    <lineage>
        <taxon>Bacteria</taxon>
        <taxon>Bacillati</taxon>
        <taxon>Bacillota</taxon>
        <taxon>Bacilli</taxon>
        <taxon>Lactobacillales</taxon>
        <taxon>Lactobacillaceae</taxon>
        <taxon>Loigolactobacillus</taxon>
    </lineage>
</organism>
<protein>
    <submittedName>
        <fullName evidence="4">Glycosyltransferase family 2 protein</fullName>
    </submittedName>
</protein>
<comment type="caution">
    <text evidence="4">The sequence shown here is derived from an EMBL/GenBank/DDBJ whole genome shotgun (WGS) entry which is preliminary data.</text>
</comment>
<gene>
    <name evidence="4" type="ORF">ACFQGP_02225</name>
</gene>
<dbReference type="InterPro" id="IPR029044">
    <property type="entry name" value="Nucleotide-diphossugar_trans"/>
</dbReference>
<evidence type="ECO:0000313" key="5">
    <source>
        <dbReference type="Proteomes" id="UP001596289"/>
    </source>
</evidence>
<reference evidence="5" key="1">
    <citation type="journal article" date="2019" name="Int. J. Syst. Evol. Microbiol.">
        <title>The Global Catalogue of Microorganisms (GCM) 10K type strain sequencing project: providing services to taxonomists for standard genome sequencing and annotation.</title>
        <authorList>
            <consortium name="The Broad Institute Genomics Platform"/>
            <consortium name="The Broad Institute Genome Sequencing Center for Infectious Disease"/>
            <person name="Wu L."/>
            <person name="Ma J."/>
        </authorList>
    </citation>
    <scope>NUCLEOTIDE SEQUENCE [LARGE SCALE GENOMIC DNA]</scope>
    <source>
        <strain evidence="5">CCM 8904</strain>
    </source>
</reference>
<proteinExistence type="predicted"/>
<dbReference type="CDD" id="cd00761">
    <property type="entry name" value="Glyco_tranf_GTA_type"/>
    <property type="match status" value="1"/>
</dbReference>
<keyword evidence="1" id="KW-0328">Glycosyltransferase</keyword>
<dbReference type="EMBL" id="JBHSSL010000018">
    <property type="protein sequence ID" value="MFC6169392.1"/>
    <property type="molecule type" value="Genomic_DNA"/>
</dbReference>
<feature type="domain" description="Glycosyltransferase 2-like" evidence="3">
    <location>
        <begin position="6"/>
        <end position="130"/>
    </location>
</feature>
<keyword evidence="2" id="KW-0808">Transferase</keyword>
<dbReference type="Proteomes" id="UP001596289">
    <property type="component" value="Unassembled WGS sequence"/>
</dbReference>
<evidence type="ECO:0000256" key="2">
    <source>
        <dbReference type="ARBA" id="ARBA00022679"/>
    </source>
</evidence>
<keyword evidence="5" id="KW-1185">Reference proteome</keyword>
<dbReference type="Gene3D" id="3.90.550.10">
    <property type="entry name" value="Spore Coat Polysaccharide Biosynthesis Protein SpsA, Chain A"/>
    <property type="match status" value="1"/>
</dbReference>